<dbReference type="AlphaFoldDB" id="W4VPK8"/>
<evidence type="ECO:0000313" key="1">
    <source>
        <dbReference type="EMBL" id="GAE94684.1"/>
    </source>
</evidence>
<dbReference type="Proteomes" id="UP000019102">
    <property type="component" value="Unassembled WGS sequence"/>
</dbReference>
<reference evidence="1 2" key="1">
    <citation type="journal article" date="2014" name="Genome Announc.">
        <title>Draft Genome Sequence of the Boron-Tolerant and Moderately Halotolerant Bacterium Gracilibacillus boraciitolerans JCM 21714T.</title>
        <authorList>
            <person name="Ahmed I."/>
            <person name="Oshima K."/>
            <person name="Suda W."/>
            <person name="Kitamura K."/>
            <person name="Iida T."/>
            <person name="Ohmori Y."/>
            <person name="Fujiwara T."/>
            <person name="Hattori M."/>
            <person name="Ohkuma M."/>
        </authorList>
    </citation>
    <scope>NUCLEOTIDE SEQUENCE [LARGE SCALE GENOMIC DNA]</scope>
    <source>
        <strain evidence="1 2">JCM 21714</strain>
    </source>
</reference>
<dbReference type="EMBL" id="BAVS01000029">
    <property type="protein sequence ID" value="GAE94684.1"/>
    <property type="molecule type" value="Genomic_DNA"/>
</dbReference>
<gene>
    <name evidence="1" type="ORF">JCM21714_3864</name>
</gene>
<name>W4VPK8_9BACI</name>
<protein>
    <submittedName>
        <fullName evidence="1">Uncharacterized protein</fullName>
    </submittedName>
</protein>
<evidence type="ECO:0000313" key="2">
    <source>
        <dbReference type="Proteomes" id="UP000019102"/>
    </source>
</evidence>
<organism evidence="1 2">
    <name type="scientific">Gracilibacillus boraciitolerans JCM 21714</name>
    <dbReference type="NCBI Taxonomy" id="1298598"/>
    <lineage>
        <taxon>Bacteria</taxon>
        <taxon>Bacillati</taxon>
        <taxon>Bacillota</taxon>
        <taxon>Bacilli</taxon>
        <taxon>Bacillales</taxon>
        <taxon>Bacillaceae</taxon>
        <taxon>Gracilibacillus</taxon>
    </lineage>
</organism>
<accession>W4VPK8</accession>
<sequence>MDEHTEEESLDIHVAYETVKLIKGIFNNAKDLRSVLREIEGKKFVSKITG</sequence>
<keyword evidence="2" id="KW-1185">Reference proteome</keyword>
<comment type="caution">
    <text evidence="1">The sequence shown here is derived from an EMBL/GenBank/DDBJ whole genome shotgun (WGS) entry which is preliminary data.</text>
</comment>
<proteinExistence type="predicted"/>